<comment type="similarity">
    <text evidence="2">Belongs to the MreD family.</text>
</comment>
<keyword evidence="6 8" id="KW-1133">Transmembrane helix</keyword>
<dbReference type="AlphaFoldDB" id="A0A2Z4UB52"/>
<evidence type="ECO:0000256" key="5">
    <source>
        <dbReference type="ARBA" id="ARBA00022960"/>
    </source>
</evidence>
<reference evidence="10" key="1">
    <citation type="submission" date="2018-06" db="EMBL/GenBank/DDBJ databases">
        <title>Description of Blautia argi sp. nov., a new anaerobic isolated from dog feces.</title>
        <authorList>
            <person name="Chang Y.-H."/>
            <person name="Paek J."/>
            <person name="Shin Y."/>
        </authorList>
    </citation>
    <scope>NUCLEOTIDE SEQUENCE [LARGE SCALE GENOMIC DNA]</scope>
    <source>
        <strain evidence="10">KCTC 15426</strain>
    </source>
</reference>
<evidence type="ECO:0000256" key="3">
    <source>
        <dbReference type="ARBA" id="ARBA00022475"/>
    </source>
</evidence>
<dbReference type="InterPro" id="IPR017225">
    <property type="entry name" value="Cell_shape_determin_MreD_prd"/>
</dbReference>
<dbReference type="Proteomes" id="UP000250003">
    <property type="component" value="Chromosome"/>
</dbReference>
<gene>
    <name evidence="9" type="primary">mreD</name>
    <name evidence="9" type="ORF">DQQ01_09060</name>
</gene>
<dbReference type="InterPro" id="IPR007227">
    <property type="entry name" value="Cell_shape_determining_MreD"/>
</dbReference>
<keyword evidence="3" id="KW-1003">Cell membrane</keyword>
<protein>
    <submittedName>
        <fullName evidence="9">Rod shape-determining protein MreD</fullName>
    </submittedName>
</protein>
<evidence type="ECO:0000313" key="9">
    <source>
        <dbReference type="EMBL" id="AWY98270.1"/>
    </source>
</evidence>
<feature type="transmembrane region" description="Helical" evidence="8">
    <location>
        <begin position="72"/>
        <end position="94"/>
    </location>
</feature>
<accession>A0A2Z4UB52</accession>
<dbReference type="KEGG" id="blau:DQQ01_09060"/>
<evidence type="ECO:0000256" key="6">
    <source>
        <dbReference type="ARBA" id="ARBA00022989"/>
    </source>
</evidence>
<name>A0A2Z4UB52_9FIRM</name>
<keyword evidence="7 8" id="KW-0472">Membrane</keyword>
<sequence length="177" mass="20292">MRIKRRAVQGLVILVCFILQSTVFQGLSIGSIVPNLLLIVTVSFGFMRGKLSGLWTGLFCGLLKDVFYGNLLGFYALIYLCIGYVAGCCCKIFYDEEIRVPLFLVAAGDLIYGGLVYGMQFLMRGRLQVFYYFGRIMIPEMIYTVLVTVVLYKLLFRLNKKLSELEMKERDSIWLRK</sequence>
<feature type="transmembrane region" description="Helical" evidence="8">
    <location>
        <begin position="100"/>
        <end position="117"/>
    </location>
</feature>
<organism evidence="9 10">
    <name type="scientific">Blautia argi</name>
    <dbReference type="NCBI Taxonomy" id="1912897"/>
    <lineage>
        <taxon>Bacteria</taxon>
        <taxon>Bacillati</taxon>
        <taxon>Bacillota</taxon>
        <taxon>Clostridia</taxon>
        <taxon>Lachnospirales</taxon>
        <taxon>Lachnospiraceae</taxon>
        <taxon>Blautia</taxon>
    </lineage>
</organism>
<dbReference type="RefSeq" id="WP_111919759.1">
    <property type="nucleotide sequence ID" value="NZ_CAUWHR010000025.1"/>
</dbReference>
<dbReference type="Pfam" id="PF04093">
    <property type="entry name" value="MreD"/>
    <property type="match status" value="1"/>
</dbReference>
<evidence type="ECO:0000256" key="1">
    <source>
        <dbReference type="ARBA" id="ARBA00004651"/>
    </source>
</evidence>
<comment type="subcellular location">
    <subcellularLocation>
        <location evidence="1">Cell membrane</location>
        <topology evidence="1">Multi-pass membrane protein</topology>
    </subcellularLocation>
</comment>
<dbReference type="GO" id="GO:0008360">
    <property type="term" value="P:regulation of cell shape"/>
    <property type="evidence" value="ECO:0007669"/>
    <property type="project" value="UniProtKB-KW"/>
</dbReference>
<keyword evidence="5" id="KW-0133">Cell shape</keyword>
<proteinExistence type="inferred from homology"/>
<evidence type="ECO:0000256" key="8">
    <source>
        <dbReference type="SAM" id="Phobius"/>
    </source>
</evidence>
<dbReference type="NCBIfam" id="TIGR03426">
    <property type="entry name" value="shape_MreD"/>
    <property type="match status" value="1"/>
</dbReference>
<evidence type="ECO:0000256" key="2">
    <source>
        <dbReference type="ARBA" id="ARBA00007776"/>
    </source>
</evidence>
<evidence type="ECO:0000313" key="10">
    <source>
        <dbReference type="Proteomes" id="UP000250003"/>
    </source>
</evidence>
<evidence type="ECO:0000256" key="4">
    <source>
        <dbReference type="ARBA" id="ARBA00022692"/>
    </source>
</evidence>
<dbReference type="GO" id="GO:0005886">
    <property type="term" value="C:plasma membrane"/>
    <property type="evidence" value="ECO:0007669"/>
    <property type="project" value="UniProtKB-SubCell"/>
</dbReference>
<dbReference type="EMBL" id="CP030280">
    <property type="protein sequence ID" value="AWY98270.1"/>
    <property type="molecule type" value="Genomic_DNA"/>
</dbReference>
<keyword evidence="10" id="KW-1185">Reference proteome</keyword>
<dbReference type="OrthoDB" id="9796616at2"/>
<evidence type="ECO:0000256" key="7">
    <source>
        <dbReference type="ARBA" id="ARBA00023136"/>
    </source>
</evidence>
<keyword evidence="4 8" id="KW-0812">Transmembrane</keyword>
<dbReference type="PIRSF" id="PIRSF037497">
    <property type="entry name" value="MreD_Clostridium/Treponema_prd"/>
    <property type="match status" value="1"/>
</dbReference>
<feature type="transmembrane region" description="Helical" evidence="8">
    <location>
        <begin position="129"/>
        <end position="152"/>
    </location>
</feature>